<feature type="region of interest" description="Disordered" evidence="1">
    <location>
        <begin position="1"/>
        <end position="47"/>
    </location>
</feature>
<accession>A0ABV7IC04</accession>
<feature type="compositionally biased region" description="Basic and acidic residues" evidence="1">
    <location>
        <begin position="16"/>
        <end position="28"/>
    </location>
</feature>
<name>A0ABV7IC04_9RHOB</name>
<sequence>MTKTLTDTPQDSGATRLREYTRQERESGTHPAVEVLRSRPQTRSEENRRTVEYLRIERGHVS</sequence>
<organism evidence="2 3">
    <name type="scientific">Paracoccus fontiphilus</name>
    <dbReference type="NCBI Taxonomy" id="1815556"/>
    <lineage>
        <taxon>Bacteria</taxon>
        <taxon>Pseudomonadati</taxon>
        <taxon>Pseudomonadota</taxon>
        <taxon>Alphaproteobacteria</taxon>
        <taxon>Rhodobacterales</taxon>
        <taxon>Paracoccaceae</taxon>
        <taxon>Paracoccus</taxon>
    </lineage>
</organism>
<gene>
    <name evidence="2" type="ORF">ACFOD7_08720</name>
</gene>
<feature type="compositionally biased region" description="Polar residues" evidence="1">
    <location>
        <begin position="1"/>
        <end position="13"/>
    </location>
</feature>
<comment type="caution">
    <text evidence="2">The sequence shown here is derived from an EMBL/GenBank/DDBJ whole genome shotgun (WGS) entry which is preliminary data.</text>
</comment>
<keyword evidence="3" id="KW-1185">Reference proteome</keyword>
<protein>
    <submittedName>
        <fullName evidence="2">Uncharacterized protein</fullName>
    </submittedName>
</protein>
<dbReference type="RefSeq" id="WP_207470835.1">
    <property type="nucleotide sequence ID" value="NZ_JAFNAW010000053.1"/>
</dbReference>
<dbReference type="Proteomes" id="UP001595557">
    <property type="component" value="Unassembled WGS sequence"/>
</dbReference>
<evidence type="ECO:0000313" key="2">
    <source>
        <dbReference type="EMBL" id="MFC3168130.1"/>
    </source>
</evidence>
<evidence type="ECO:0000313" key="3">
    <source>
        <dbReference type="Proteomes" id="UP001595557"/>
    </source>
</evidence>
<dbReference type="EMBL" id="JBHRTE010000039">
    <property type="protein sequence ID" value="MFC3168130.1"/>
    <property type="molecule type" value="Genomic_DNA"/>
</dbReference>
<reference evidence="3" key="1">
    <citation type="journal article" date="2019" name="Int. J. Syst. Evol. Microbiol.">
        <title>The Global Catalogue of Microorganisms (GCM) 10K type strain sequencing project: providing services to taxonomists for standard genome sequencing and annotation.</title>
        <authorList>
            <consortium name="The Broad Institute Genomics Platform"/>
            <consortium name="The Broad Institute Genome Sequencing Center for Infectious Disease"/>
            <person name="Wu L."/>
            <person name="Ma J."/>
        </authorList>
    </citation>
    <scope>NUCLEOTIDE SEQUENCE [LARGE SCALE GENOMIC DNA]</scope>
    <source>
        <strain evidence="3">KCTC 52239</strain>
    </source>
</reference>
<proteinExistence type="predicted"/>
<evidence type="ECO:0000256" key="1">
    <source>
        <dbReference type="SAM" id="MobiDB-lite"/>
    </source>
</evidence>